<protein>
    <submittedName>
        <fullName evidence="2">Uncharacterized protein</fullName>
    </submittedName>
</protein>
<accession>A0A315W9I3</accession>
<comment type="caution">
    <text evidence="2">The sequence shown here is derived from an EMBL/GenBank/DDBJ whole genome shotgun (WGS) entry which is preliminary data.</text>
</comment>
<proteinExistence type="predicted"/>
<evidence type="ECO:0000256" key="1">
    <source>
        <dbReference type="SAM" id="MobiDB-lite"/>
    </source>
</evidence>
<name>A0A315W9I3_GAMAF</name>
<evidence type="ECO:0000313" key="2">
    <source>
        <dbReference type="EMBL" id="PWA32440.1"/>
    </source>
</evidence>
<feature type="region of interest" description="Disordered" evidence="1">
    <location>
        <begin position="56"/>
        <end position="75"/>
    </location>
</feature>
<dbReference type="EMBL" id="NHOQ01000185">
    <property type="protein sequence ID" value="PWA32440.1"/>
    <property type="molecule type" value="Genomic_DNA"/>
</dbReference>
<dbReference type="Proteomes" id="UP000250572">
    <property type="component" value="Unassembled WGS sequence"/>
</dbReference>
<reference evidence="2 3" key="1">
    <citation type="journal article" date="2018" name="G3 (Bethesda)">
        <title>A High-Quality Reference Genome for the Invasive Mosquitofish Gambusia affinis Using a Chicago Library.</title>
        <authorList>
            <person name="Hoffberg S.L."/>
            <person name="Troendle N.J."/>
            <person name="Glenn T.C."/>
            <person name="Mahmud O."/>
            <person name="Louha S."/>
            <person name="Chalopin D."/>
            <person name="Bennetzen J.L."/>
            <person name="Mauricio R."/>
        </authorList>
    </citation>
    <scope>NUCLEOTIDE SEQUENCE [LARGE SCALE GENOMIC DNA]</scope>
    <source>
        <strain evidence="2">NE01/NJP1002.9</strain>
        <tissue evidence="2">Muscle</tissue>
    </source>
</reference>
<keyword evidence="3" id="KW-1185">Reference proteome</keyword>
<organism evidence="2 3">
    <name type="scientific">Gambusia affinis</name>
    <name type="common">Western mosquitofish</name>
    <name type="synonym">Heterandria affinis</name>
    <dbReference type="NCBI Taxonomy" id="33528"/>
    <lineage>
        <taxon>Eukaryota</taxon>
        <taxon>Metazoa</taxon>
        <taxon>Chordata</taxon>
        <taxon>Craniata</taxon>
        <taxon>Vertebrata</taxon>
        <taxon>Euteleostomi</taxon>
        <taxon>Actinopterygii</taxon>
        <taxon>Neopterygii</taxon>
        <taxon>Teleostei</taxon>
        <taxon>Neoteleostei</taxon>
        <taxon>Acanthomorphata</taxon>
        <taxon>Ovalentaria</taxon>
        <taxon>Atherinomorphae</taxon>
        <taxon>Cyprinodontiformes</taxon>
        <taxon>Poeciliidae</taxon>
        <taxon>Poeciliinae</taxon>
        <taxon>Gambusia</taxon>
    </lineage>
</organism>
<gene>
    <name evidence="2" type="ORF">CCH79_00018776</name>
</gene>
<dbReference type="AlphaFoldDB" id="A0A315W9I3"/>
<sequence>MIKVSNENGGLITLWNYTLTSVEKKYPQEEKDLAVLECAKRLANILLDPELKIGPAQPTNKKRFPEKWDSTTTGREVPEEYVDKVVQSVHTALGQGSPTRCLWAPGCLRGKF</sequence>
<evidence type="ECO:0000313" key="3">
    <source>
        <dbReference type="Proteomes" id="UP000250572"/>
    </source>
</evidence>
<feature type="non-terminal residue" evidence="2">
    <location>
        <position position="112"/>
    </location>
</feature>